<gene>
    <name evidence="1" type="ORF">PLANPX_5193</name>
</gene>
<organism evidence="1 2">
    <name type="scientific">Lacipirellula parvula</name>
    <dbReference type="NCBI Taxonomy" id="2650471"/>
    <lineage>
        <taxon>Bacteria</taxon>
        <taxon>Pseudomonadati</taxon>
        <taxon>Planctomycetota</taxon>
        <taxon>Planctomycetia</taxon>
        <taxon>Pirellulales</taxon>
        <taxon>Lacipirellulaceae</taxon>
        <taxon>Lacipirellula</taxon>
    </lineage>
</organism>
<reference evidence="2" key="1">
    <citation type="submission" date="2019-10" db="EMBL/GenBank/DDBJ databases">
        <title>Lacipirellula parvula gen. nov., sp. nov., representing a lineage of planctomycetes widespread in freshwater anoxic habitats, and description of the family Lacipirellulaceae.</title>
        <authorList>
            <person name="Dedysh S.N."/>
            <person name="Kulichevskaya I.S."/>
            <person name="Beletsky A.V."/>
            <person name="Rakitin A.L."/>
            <person name="Mardanov A.V."/>
            <person name="Ivanova A.A."/>
            <person name="Saltykova V.X."/>
            <person name="Rijpstra W.I.C."/>
            <person name="Sinninghe Damste J.S."/>
            <person name="Ravin N.V."/>
        </authorList>
    </citation>
    <scope>NUCLEOTIDE SEQUENCE [LARGE SCALE GENOMIC DNA]</scope>
    <source>
        <strain evidence="2">PX69</strain>
    </source>
</reference>
<accession>A0A5K7XKB4</accession>
<dbReference type="KEGG" id="lpav:PLANPX_5193"/>
<evidence type="ECO:0000313" key="2">
    <source>
        <dbReference type="Proteomes" id="UP000326837"/>
    </source>
</evidence>
<dbReference type="EMBL" id="AP021861">
    <property type="protein sequence ID" value="BBO35581.1"/>
    <property type="molecule type" value="Genomic_DNA"/>
</dbReference>
<keyword evidence="2" id="KW-1185">Reference proteome</keyword>
<proteinExistence type="predicted"/>
<evidence type="ECO:0000313" key="1">
    <source>
        <dbReference type="EMBL" id="BBO35581.1"/>
    </source>
</evidence>
<dbReference type="AlphaFoldDB" id="A0A5K7XKB4"/>
<dbReference type="Proteomes" id="UP000326837">
    <property type="component" value="Chromosome"/>
</dbReference>
<protein>
    <submittedName>
        <fullName evidence="1">Uncharacterized protein</fullName>
    </submittedName>
</protein>
<name>A0A5K7XKB4_9BACT</name>
<sequence>MAASNHDGWEYHTAVTFDFAIKKSHWEIASLDFTLGMRTLDECRSK</sequence>